<protein>
    <submittedName>
        <fullName evidence="1">Uncharacterized protein</fullName>
    </submittedName>
</protein>
<dbReference type="EMBL" id="BARS01001828">
    <property type="protein sequence ID" value="GAF76812.1"/>
    <property type="molecule type" value="Genomic_DNA"/>
</dbReference>
<dbReference type="AlphaFoldDB" id="X0SLP0"/>
<reference evidence="1" key="1">
    <citation type="journal article" date="2014" name="Front. Microbiol.">
        <title>High frequency of phylogenetically diverse reductive dehalogenase-homologous genes in deep subseafloor sedimentary metagenomes.</title>
        <authorList>
            <person name="Kawai M."/>
            <person name="Futagami T."/>
            <person name="Toyoda A."/>
            <person name="Takaki Y."/>
            <person name="Nishi S."/>
            <person name="Hori S."/>
            <person name="Arai W."/>
            <person name="Tsubouchi T."/>
            <person name="Morono Y."/>
            <person name="Uchiyama I."/>
            <person name="Ito T."/>
            <person name="Fujiyama A."/>
            <person name="Inagaki F."/>
            <person name="Takami H."/>
        </authorList>
    </citation>
    <scope>NUCLEOTIDE SEQUENCE</scope>
    <source>
        <strain evidence="1">Expedition CK06-06</strain>
    </source>
</reference>
<proteinExistence type="predicted"/>
<sequence>MLVDGTNPDSVTFQNITITNEGFPMASISITSPDTPAYSPAEGADLVSFIQQEWSWMDLEELPDEPNLDLDGLPAISMAYVGSQGGASAQEIFFIKENKLFKITMATNPNKIMAFYEHFLESFEFSD</sequence>
<organism evidence="1">
    <name type="scientific">marine sediment metagenome</name>
    <dbReference type="NCBI Taxonomy" id="412755"/>
    <lineage>
        <taxon>unclassified sequences</taxon>
        <taxon>metagenomes</taxon>
        <taxon>ecological metagenomes</taxon>
    </lineage>
</organism>
<accession>X0SLP0</accession>
<evidence type="ECO:0000313" key="1">
    <source>
        <dbReference type="EMBL" id="GAF76812.1"/>
    </source>
</evidence>
<name>X0SLP0_9ZZZZ</name>
<gene>
    <name evidence="1" type="ORF">S01H1_03335</name>
</gene>
<comment type="caution">
    <text evidence="1">The sequence shown here is derived from an EMBL/GenBank/DDBJ whole genome shotgun (WGS) entry which is preliminary data.</text>
</comment>